<evidence type="ECO:0000313" key="1">
    <source>
        <dbReference type="EMBL" id="GAI51491.1"/>
    </source>
</evidence>
<feature type="non-terminal residue" evidence="1">
    <location>
        <position position="57"/>
    </location>
</feature>
<dbReference type="AlphaFoldDB" id="X1Q9M3"/>
<accession>X1Q9M3</accession>
<name>X1Q9M3_9ZZZZ</name>
<organism evidence="1">
    <name type="scientific">marine sediment metagenome</name>
    <dbReference type="NCBI Taxonomy" id="412755"/>
    <lineage>
        <taxon>unclassified sequences</taxon>
        <taxon>metagenomes</taxon>
        <taxon>ecological metagenomes</taxon>
    </lineage>
</organism>
<dbReference type="EMBL" id="BARV01042848">
    <property type="protein sequence ID" value="GAI51491.1"/>
    <property type="molecule type" value="Genomic_DNA"/>
</dbReference>
<proteinExistence type="predicted"/>
<protein>
    <submittedName>
        <fullName evidence="1">Uncharacterized protein</fullName>
    </submittedName>
</protein>
<gene>
    <name evidence="1" type="ORF">S06H3_64240</name>
</gene>
<comment type="caution">
    <text evidence="1">The sequence shown here is derived from an EMBL/GenBank/DDBJ whole genome shotgun (WGS) entry which is preliminary data.</text>
</comment>
<reference evidence="1" key="1">
    <citation type="journal article" date="2014" name="Front. Microbiol.">
        <title>High frequency of phylogenetically diverse reductive dehalogenase-homologous genes in deep subseafloor sedimentary metagenomes.</title>
        <authorList>
            <person name="Kawai M."/>
            <person name="Futagami T."/>
            <person name="Toyoda A."/>
            <person name="Takaki Y."/>
            <person name="Nishi S."/>
            <person name="Hori S."/>
            <person name="Arai W."/>
            <person name="Tsubouchi T."/>
            <person name="Morono Y."/>
            <person name="Uchiyama I."/>
            <person name="Ito T."/>
            <person name="Fujiyama A."/>
            <person name="Inagaki F."/>
            <person name="Takami H."/>
        </authorList>
    </citation>
    <scope>NUCLEOTIDE SEQUENCE</scope>
    <source>
        <strain evidence="1">Expedition CK06-06</strain>
    </source>
</reference>
<sequence length="57" mass="6243">MKFDEANGVCGIQNGTMEHEDIGELETKRAYRNRFAWDLGVVMLGKKCAAVLINAGA</sequence>